<feature type="compositionally biased region" description="Basic residues" evidence="1">
    <location>
        <begin position="444"/>
        <end position="454"/>
    </location>
</feature>
<dbReference type="EMBL" id="MU157828">
    <property type="protein sequence ID" value="KAF9533487.1"/>
    <property type="molecule type" value="Genomic_DNA"/>
</dbReference>
<gene>
    <name evidence="2" type="ORF">CPB83DRAFT_873536</name>
</gene>
<sequence length="734" mass="78716">MVLLSLTSLKGNAGLRTFPTTGYLGLTPVRVEGVVRTKLEADGKLLPATSLTVHVRCYEQRTRVASTQTKVLVDITQIVWTKPDNVEYESIGVVEYPFRLRIPTNVPGFSSAAFVDYRCTWRLEAVLSHVSLNGIISRQVRHFDLNLVRYDVPPWIPTSLKPDPFLGQIINKPRAPRIRYSVYPPRTAVGPLDLVSIPIHLQAVDRDISIRGASVTVERRIFLNENPSPASSSSVPRGSTQPSPTYPHLPPNPSSSSLSKDLYEPTLVYSSRANSTSAETLPPDYDDIAAESASLNSSNPTITPGTVYTSVASPPSGSNSSPLPPHSSQFTNAKVVAHTIASVESSGSFSQDSNGILSKTLTLQWPASKSRYRWAIGETISSDLVSVRFFVRTKISVSSPWGSETIELADVELFVVSTNETERQLAISRYAELQETASLSSTRSKSKSPRRKRSDRADDDAIPPSPAVHAALSNIGNSPTASGSGVKAPTSRKVNPRRPHTSAGPRDKPVNFAGGAYGQTRGREEEATASASTQISSSTGHGSHGTSAGNVVPPTTKRRSEFIIRGSTASHPEPKEGHAFGSASSTSSSSSSTKKGFLGSSGRVTSPNSTNSHSSSFIGGPSEPTGSGHSSKLSSSSFWSTVHSNPVLTSPKLKEAPSGSSTSTTNSFSSMRSTSSYSSVDRSSEGVPSSSGDHIREWEEELESIEKRSRKSSDLLSLFRRRKKSSPDLTASRS</sequence>
<proteinExistence type="predicted"/>
<evidence type="ECO:0000256" key="1">
    <source>
        <dbReference type="SAM" id="MobiDB-lite"/>
    </source>
</evidence>
<dbReference type="Proteomes" id="UP000807306">
    <property type="component" value="Unassembled WGS sequence"/>
</dbReference>
<feature type="compositionally biased region" description="Polar residues" evidence="1">
    <location>
        <begin position="474"/>
        <end position="483"/>
    </location>
</feature>
<feature type="compositionally biased region" description="Low complexity" evidence="1">
    <location>
        <begin position="579"/>
        <end position="616"/>
    </location>
</feature>
<dbReference type="OrthoDB" id="3230530at2759"/>
<evidence type="ECO:0000313" key="2">
    <source>
        <dbReference type="EMBL" id="KAF9533487.1"/>
    </source>
</evidence>
<feature type="compositionally biased region" description="Low complexity" evidence="1">
    <location>
        <begin position="627"/>
        <end position="640"/>
    </location>
</feature>
<feature type="compositionally biased region" description="Polar residues" evidence="1">
    <location>
        <begin position="293"/>
        <end position="309"/>
    </location>
</feature>
<feature type="compositionally biased region" description="Low complexity" evidence="1">
    <location>
        <begin position="658"/>
        <end position="681"/>
    </location>
</feature>
<reference evidence="2" key="1">
    <citation type="submission" date="2020-11" db="EMBL/GenBank/DDBJ databases">
        <authorList>
            <consortium name="DOE Joint Genome Institute"/>
            <person name="Ahrendt S."/>
            <person name="Riley R."/>
            <person name="Andreopoulos W."/>
            <person name="Labutti K."/>
            <person name="Pangilinan J."/>
            <person name="Ruiz-Duenas F.J."/>
            <person name="Barrasa J.M."/>
            <person name="Sanchez-Garcia M."/>
            <person name="Camarero S."/>
            <person name="Miyauchi S."/>
            <person name="Serrano A."/>
            <person name="Linde D."/>
            <person name="Babiker R."/>
            <person name="Drula E."/>
            <person name="Ayuso-Fernandez I."/>
            <person name="Pacheco R."/>
            <person name="Padilla G."/>
            <person name="Ferreira P."/>
            <person name="Barriuso J."/>
            <person name="Kellner H."/>
            <person name="Castanera R."/>
            <person name="Alfaro M."/>
            <person name="Ramirez L."/>
            <person name="Pisabarro A.G."/>
            <person name="Kuo A."/>
            <person name="Tritt A."/>
            <person name="Lipzen A."/>
            <person name="He G."/>
            <person name="Yan M."/>
            <person name="Ng V."/>
            <person name="Cullen D."/>
            <person name="Martin F."/>
            <person name="Rosso M.-N."/>
            <person name="Henrissat B."/>
            <person name="Hibbett D."/>
            <person name="Martinez A.T."/>
            <person name="Grigoriev I.V."/>
        </authorList>
    </citation>
    <scope>NUCLEOTIDE SEQUENCE</scope>
    <source>
        <strain evidence="2">CBS 506.95</strain>
    </source>
</reference>
<organism evidence="2 3">
    <name type="scientific">Crepidotus variabilis</name>
    <dbReference type="NCBI Taxonomy" id="179855"/>
    <lineage>
        <taxon>Eukaryota</taxon>
        <taxon>Fungi</taxon>
        <taxon>Dikarya</taxon>
        <taxon>Basidiomycota</taxon>
        <taxon>Agaricomycotina</taxon>
        <taxon>Agaricomycetes</taxon>
        <taxon>Agaricomycetidae</taxon>
        <taxon>Agaricales</taxon>
        <taxon>Agaricineae</taxon>
        <taxon>Crepidotaceae</taxon>
        <taxon>Crepidotus</taxon>
    </lineage>
</organism>
<dbReference type="AlphaFoldDB" id="A0A9P6ERD0"/>
<feature type="compositionally biased region" description="Low complexity" evidence="1">
    <location>
        <begin position="310"/>
        <end position="321"/>
    </location>
</feature>
<feature type="compositionally biased region" description="Low complexity" evidence="1">
    <location>
        <begin position="528"/>
        <end position="547"/>
    </location>
</feature>
<feature type="compositionally biased region" description="Pro residues" evidence="1">
    <location>
        <begin position="244"/>
        <end position="253"/>
    </location>
</feature>
<name>A0A9P6ERD0_9AGAR</name>
<feature type="region of interest" description="Disordered" evidence="1">
    <location>
        <begin position="225"/>
        <end position="260"/>
    </location>
</feature>
<keyword evidence="3" id="KW-1185">Reference proteome</keyword>
<accession>A0A9P6ERD0</accession>
<feature type="compositionally biased region" description="Low complexity" evidence="1">
    <location>
        <begin position="227"/>
        <end position="239"/>
    </location>
</feature>
<feature type="region of interest" description="Disordered" evidence="1">
    <location>
        <begin position="436"/>
        <end position="734"/>
    </location>
</feature>
<evidence type="ECO:0000313" key="3">
    <source>
        <dbReference type="Proteomes" id="UP000807306"/>
    </source>
</evidence>
<feature type="compositionally biased region" description="Basic and acidic residues" evidence="1">
    <location>
        <begin position="704"/>
        <end position="713"/>
    </location>
</feature>
<comment type="caution">
    <text evidence="2">The sequence shown here is derived from an EMBL/GenBank/DDBJ whole genome shotgun (WGS) entry which is preliminary data.</text>
</comment>
<protein>
    <submittedName>
        <fullName evidence="2">Uncharacterized protein</fullName>
    </submittedName>
</protein>
<feature type="region of interest" description="Disordered" evidence="1">
    <location>
        <begin position="293"/>
        <end position="327"/>
    </location>
</feature>